<dbReference type="InterPro" id="IPR018641">
    <property type="entry name" value="Trfase_1_rSAM/seldom-assoc"/>
</dbReference>
<dbReference type="EMBL" id="JABTCF010000002">
    <property type="protein sequence ID" value="MBD0777171.1"/>
    <property type="molecule type" value="Genomic_DNA"/>
</dbReference>
<evidence type="ECO:0000313" key="1">
    <source>
        <dbReference type="EMBL" id="MBD0777171.1"/>
    </source>
</evidence>
<protein>
    <submittedName>
        <fullName evidence="1">Glycosyltransferase</fullName>
    </submittedName>
</protein>
<name>A0ABR7V1K1_9FLAO</name>
<dbReference type="PANTHER" id="PTHR36529">
    <property type="entry name" value="SLL1095 PROTEIN"/>
    <property type="match status" value="1"/>
</dbReference>
<dbReference type="SUPFAM" id="SSF53448">
    <property type="entry name" value="Nucleotide-diphospho-sugar transferases"/>
    <property type="match status" value="1"/>
</dbReference>
<organism evidence="1 2">
    <name type="scientific">Maribacter aquimaris</name>
    <dbReference type="NCBI Taxonomy" id="2737171"/>
    <lineage>
        <taxon>Bacteria</taxon>
        <taxon>Pseudomonadati</taxon>
        <taxon>Bacteroidota</taxon>
        <taxon>Flavobacteriia</taxon>
        <taxon>Flavobacteriales</taxon>
        <taxon>Flavobacteriaceae</taxon>
        <taxon>Maribacter</taxon>
    </lineage>
</organism>
<keyword evidence="2" id="KW-1185">Reference proteome</keyword>
<accession>A0ABR7V1K1</accession>
<dbReference type="Pfam" id="PF09837">
    <property type="entry name" value="DUF2064"/>
    <property type="match status" value="1"/>
</dbReference>
<dbReference type="NCBIfam" id="TIGR04282">
    <property type="entry name" value="glyco_like_cofC"/>
    <property type="match status" value="1"/>
</dbReference>
<comment type="caution">
    <text evidence="1">The sequence shown here is derived from an EMBL/GenBank/DDBJ whole genome shotgun (WGS) entry which is preliminary data.</text>
</comment>
<proteinExistence type="predicted"/>
<dbReference type="PANTHER" id="PTHR36529:SF1">
    <property type="entry name" value="GLYCOSYLTRANSFERASE"/>
    <property type="match status" value="1"/>
</dbReference>
<dbReference type="RefSeq" id="WP_188242702.1">
    <property type="nucleotide sequence ID" value="NZ_JABTCF010000002.1"/>
</dbReference>
<sequence>MGLIQQNTEKKDALAIHFHLVNSRELLLIFTRNPVLGKCKTRLAAKVGDQVALDIYKYLLRHTADITKDLHVHKHVYYSEGIWEDDSWDNLIFDKRLQVGADLGERMANAFREGFENGFEKIIIIGSDMYDLESTDIQKAFNALNENDFVIGPALDGGYYLLGMKSYTDAVFKNKAWGKNKVLEDTINDLTGKKVFHLETKNDIDLYEDVLPIKAFQTYLKNI</sequence>
<dbReference type="InterPro" id="IPR029044">
    <property type="entry name" value="Nucleotide-diphossugar_trans"/>
</dbReference>
<gene>
    <name evidence="1" type="ORF">HPE56_05130</name>
</gene>
<dbReference type="Proteomes" id="UP001166021">
    <property type="component" value="Unassembled WGS sequence"/>
</dbReference>
<evidence type="ECO:0000313" key="2">
    <source>
        <dbReference type="Proteomes" id="UP001166021"/>
    </source>
</evidence>
<dbReference type="Gene3D" id="3.90.550.10">
    <property type="entry name" value="Spore Coat Polysaccharide Biosynthesis Protein SpsA, Chain A"/>
    <property type="match status" value="1"/>
</dbReference>
<reference evidence="1" key="1">
    <citation type="submission" date="2020-05" db="EMBL/GenBank/DDBJ databases">
        <title>The draft genome sequence of Maribacter sp. ANRC-HE7.</title>
        <authorList>
            <person name="Mu L."/>
        </authorList>
    </citation>
    <scope>NUCLEOTIDE SEQUENCE</scope>
    <source>
        <strain evidence="1">ANRC-HE7</strain>
    </source>
</reference>